<dbReference type="RefSeq" id="WP_380512631.1">
    <property type="nucleotide sequence ID" value="NZ_JBHEZX010000010.1"/>
</dbReference>
<evidence type="ECO:0000313" key="6">
    <source>
        <dbReference type="EMBL" id="MFC1412170.1"/>
    </source>
</evidence>
<reference evidence="6 7" key="1">
    <citation type="submission" date="2024-09" db="EMBL/GenBank/DDBJ databases">
        <authorList>
            <person name="Lee S.D."/>
        </authorList>
    </citation>
    <scope>NUCLEOTIDE SEQUENCE [LARGE SCALE GENOMIC DNA]</scope>
    <source>
        <strain evidence="6 7">N1-1</strain>
    </source>
</reference>
<dbReference type="InterPro" id="IPR036291">
    <property type="entry name" value="NAD(P)-bd_dom_sf"/>
</dbReference>
<dbReference type="Proteomes" id="UP001592582">
    <property type="component" value="Unassembled WGS sequence"/>
</dbReference>
<dbReference type="PROSITE" id="PS00067">
    <property type="entry name" value="3HCDH"/>
    <property type="match status" value="1"/>
</dbReference>
<keyword evidence="7" id="KW-1185">Reference proteome</keyword>
<dbReference type="InterPro" id="IPR008927">
    <property type="entry name" value="6-PGluconate_DH-like_C_sf"/>
</dbReference>
<proteinExistence type="inferred from homology"/>
<dbReference type="InterPro" id="IPR013328">
    <property type="entry name" value="6PGD_dom2"/>
</dbReference>
<dbReference type="InterPro" id="IPR006176">
    <property type="entry name" value="3-OHacyl-CoA_DH_NAD-bd"/>
</dbReference>
<dbReference type="NCBIfam" id="NF005875">
    <property type="entry name" value="PRK07819.1"/>
    <property type="match status" value="1"/>
</dbReference>
<accession>A0ABV6VEL5</accession>
<dbReference type="GO" id="GO:0003857">
    <property type="term" value="F:(3S)-3-hydroxyacyl-CoA dehydrogenase (NAD+) activity"/>
    <property type="evidence" value="ECO:0007669"/>
    <property type="project" value="UniProtKB-EC"/>
</dbReference>
<comment type="pathway">
    <text evidence="1">Lipid metabolism; butanoate metabolism.</text>
</comment>
<dbReference type="InterPro" id="IPR006180">
    <property type="entry name" value="3-OHacyl-CoA_DH_CS"/>
</dbReference>
<feature type="domain" description="3-hydroxyacyl-CoA dehydrogenase C-terminal" evidence="4">
    <location>
        <begin position="186"/>
        <end position="282"/>
    </location>
</feature>
<comment type="caution">
    <text evidence="6">The sequence shown here is derived from an EMBL/GenBank/DDBJ whole genome shotgun (WGS) entry which is preliminary data.</text>
</comment>
<evidence type="ECO:0000256" key="2">
    <source>
        <dbReference type="ARBA" id="ARBA00009463"/>
    </source>
</evidence>
<dbReference type="InterPro" id="IPR006108">
    <property type="entry name" value="3HC_DH_C"/>
</dbReference>
<dbReference type="Pfam" id="PF02737">
    <property type="entry name" value="3HCDH_N"/>
    <property type="match status" value="1"/>
</dbReference>
<gene>
    <name evidence="6" type="ORF">ACEZDG_23160</name>
</gene>
<dbReference type="PANTHER" id="PTHR48075:SF5">
    <property type="entry name" value="3-HYDROXYBUTYRYL-COA DEHYDROGENASE"/>
    <property type="match status" value="1"/>
</dbReference>
<evidence type="ECO:0000256" key="3">
    <source>
        <dbReference type="ARBA" id="ARBA00023002"/>
    </source>
</evidence>
<protein>
    <submittedName>
        <fullName evidence="6">3-hydroxyacyl-CoA dehydrogenase family protein</fullName>
        <ecNumber evidence="6">1.1.1.35</ecNumber>
    </submittedName>
</protein>
<organism evidence="6 7">
    <name type="scientific">Streptacidiphilus alkalitolerans</name>
    <dbReference type="NCBI Taxonomy" id="3342712"/>
    <lineage>
        <taxon>Bacteria</taxon>
        <taxon>Bacillati</taxon>
        <taxon>Actinomycetota</taxon>
        <taxon>Actinomycetes</taxon>
        <taxon>Kitasatosporales</taxon>
        <taxon>Streptomycetaceae</taxon>
        <taxon>Streptacidiphilus</taxon>
    </lineage>
</organism>
<feature type="domain" description="3-hydroxyacyl-CoA dehydrogenase NAD binding" evidence="5">
    <location>
        <begin position="4"/>
        <end position="183"/>
    </location>
</feature>
<evidence type="ECO:0000259" key="4">
    <source>
        <dbReference type="Pfam" id="PF00725"/>
    </source>
</evidence>
<evidence type="ECO:0000259" key="5">
    <source>
        <dbReference type="Pfam" id="PF02737"/>
    </source>
</evidence>
<keyword evidence="3 6" id="KW-0560">Oxidoreductase</keyword>
<dbReference type="Gene3D" id="3.40.50.720">
    <property type="entry name" value="NAD(P)-binding Rossmann-like Domain"/>
    <property type="match status" value="1"/>
</dbReference>
<name>A0ABV6VEL5_9ACTN</name>
<dbReference type="Pfam" id="PF00725">
    <property type="entry name" value="3HCDH"/>
    <property type="match status" value="1"/>
</dbReference>
<dbReference type="PANTHER" id="PTHR48075">
    <property type="entry name" value="3-HYDROXYACYL-COA DEHYDROGENASE FAMILY PROTEIN"/>
    <property type="match status" value="1"/>
</dbReference>
<evidence type="ECO:0000313" key="7">
    <source>
        <dbReference type="Proteomes" id="UP001592582"/>
    </source>
</evidence>
<evidence type="ECO:0000256" key="1">
    <source>
        <dbReference type="ARBA" id="ARBA00005086"/>
    </source>
</evidence>
<dbReference type="InterPro" id="IPR022694">
    <property type="entry name" value="3-OHacyl-CoA_DH"/>
</dbReference>
<dbReference type="SUPFAM" id="SSF51735">
    <property type="entry name" value="NAD(P)-binding Rossmann-fold domains"/>
    <property type="match status" value="1"/>
</dbReference>
<dbReference type="PIRSF" id="PIRSF000105">
    <property type="entry name" value="HCDH"/>
    <property type="match status" value="1"/>
</dbReference>
<dbReference type="EMBL" id="JBHEZX010000010">
    <property type="protein sequence ID" value="MFC1412170.1"/>
    <property type="molecule type" value="Genomic_DNA"/>
</dbReference>
<dbReference type="EC" id="1.1.1.35" evidence="6"/>
<dbReference type="Gene3D" id="1.10.1040.10">
    <property type="entry name" value="N-(1-d-carboxylethyl)-l-norvaline Dehydrogenase, domain 2"/>
    <property type="match status" value="1"/>
</dbReference>
<dbReference type="SUPFAM" id="SSF48179">
    <property type="entry name" value="6-phosphogluconate dehydrogenase C-terminal domain-like"/>
    <property type="match status" value="1"/>
</dbReference>
<comment type="similarity">
    <text evidence="2">Belongs to the 3-hydroxyacyl-CoA dehydrogenase family.</text>
</comment>
<sequence>MAKQIAVVGAGLMGSGIAQVSAQAGYQVVLRDVTDAALERGLAGIRSSYERFTAKGKLTAAEAEAALARITTSTDLDAVADADLVVEAVFEQLEVKQELFRALDRIVRPGAVLATNTSAIPITRIAAVTERPESVVGVHFFSPVPMMQLCELVRGYKTSDETLAAAREFAEGVGKTCVVVNRDVAGFVTTRLISALVVEAVKLYESGVASAEDIDTACRLGFGHAMGPLATADLTGVDILLHAARNIYDETQDEKFAPPEIMARMVTAGDLGRKSGQGFYSYEK</sequence>